<dbReference type="OrthoDB" id="39537at10239"/>
<dbReference type="EMBL" id="HQ317383">
    <property type="protein sequence ID" value="AGN33656.1"/>
    <property type="molecule type" value="Genomic_DNA"/>
</dbReference>
<evidence type="ECO:0000313" key="2">
    <source>
        <dbReference type="Proteomes" id="UP000204294"/>
    </source>
</evidence>
<evidence type="ECO:0000313" key="1">
    <source>
        <dbReference type="EMBL" id="AGN33656.1"/>
    </source>
</evidence>
<sequence length="52" mass="6034">MNLSLQEVDHLIKALETMSSYDIARAREHVVNGVSDHPELIQKLKDYRVRLT</sequence>
<keyword evidence="2" id="KW-1185">Reference proteome</keyword>
<dbReference type="RefSeq" id="YP_008126470.1">
    <property type="nucleotide sequence ID" value="NC_021536.1"/>
</dbReference>
<dbReference type="Proteomes" id="UP000204294">
    <property type="component" value="Segment"/>
</dbReference>
<reference evidence="1 2" key="1">
    <citation type="submission" date="2010-09" db="EMBL/GenBank/DDBJ databases">
        <title>The Genome Sequence of Synechococcus phage S-IOM18.</title>
        <authorList>
            <consortium name="The Broad Institute Genome Sequencing Platform"/>
            <person name="Henn M.R."/>
            <person name="Clokie M."/>
            <person name="Levin J."/>
            <person name="Malboeuf C."/>
            <person name="Casali M."/>
            <person name="Russ C."/>
            <person name="Lennon N."/>
            <person name="Chapman S.B."/>
            <person name="Erlich R."/>
            <person name="Young S.K."/>
            <person name="Yandava C."/>
            <person name="Zeng Q."/>
            <person name="Fitzgerald M.F."/>
            <person name="Alvarado L."/>
            <person name="Anderson S."/>
            <person name="Berlin A."/>
            <person name="Chen Z."/>
            <person name="Freedman E."/>
            <person name="Gellesch M."/>
            <person name="Goldberg J."/>
            <person name="Green L."/>
            <person name="Griggs A."/>
            <person name="Gujja S."/>
            <person name="Heilman E.R."/>
            <person name="Heiman D."/>
            <person name="Hollinger A."/>
            <person name="Howarth C."/>
            <person name="Larson L."/>
            <person name="Mehta T."/>
            <person name="Neiman D."/>
            <person name="Pearson M."/>
            <person name="Roberts A."/>
            <person name="Ryan E."/>
            <person name="Saif S."/>
            <person name="Shea T."/>
            <person name="Shenoy N."/>
            <person name="Sisk P."/>
            <person name="Stolte C."/>
            <person name="Sykes S."/>
            <person name="White J."/>
            <person name="Haas B."/>
            <person name="Nusbaum C."/>
            <person name="Birren B."/>
        </authorList>
    </citation>
    <scope>NUCLEOTIDE SEQUENCE [LARGE SCALE GENOMIC DNA]</scope>
    <source>
        <strain evidence="1 2">S-IOM18</strain>
    </source>
</reference>
<gene>
    <name evidence="1" type="ORF">SWYG_00147</name>
</gene>
<organism evidence="1 2">
    <name type="scientific">Synechococcus phage S-IOM18</name>
    <dbReference type="NCBI Taxonomy" id="754039"/>
    <lineage>
        <taxon>Viruses</taxon>
        <taxon>Duplodnaviria</taxon>
        <taxon>Heunggongvirae</taxon>
        <taxon>Uroviricota</taxon>
        <taxon>Caudoviricetes</taxon>
        <taxon>Pantevenvirales</taxon>
        <taxon>Kyanoviridae</taxon>
        <taxon>Tefnutvirus</taxon>
        <taxon>Tefnutvirus siom18</taxon>
    </lineage>
</organism>
<name>R9TM47_9CAUD</name>
<dbReference type="GeneID" id="16045454"/>
<accession>R9TM47</accession>
<dbReference type="KEGG" id="vg:16045454"/>
<proteinExistence type="predicted"/>
<protein>
    <submittedName>
        <fullName evidence="1">Uncharacterized protein</fullName>
    </submittedName>
</protein>